<dbReference type="STRING" id="481446.NIT7645_02597"/>
<gene>
    <name evidence="2" type="ORF">NIT7321_01246</name>
</gene>
<feature type="transmembrane region" description="Helical" evidence="1">
    <location>
        <begin position="285"/>
        <end position="303"/>
    </location>
</feature>
<feature type="transmembrane region" description="Helical" evidence="1">
    <location>
        <begin position="6"/>
        <end position="22"/>
    </location>
</feature>
<feature type="transmembrane region" description="Helical" evidence="1">
    <location>
        <begin position="219"/>
        <end position="237"/>
    </location>
</feature>
<keyword evidence="1" id="KW-0812">Transmembrane</keyword>
<dbReference type="InterPro" id="IPR051533">
    <property type="entry name" value="WaaL-like"/>
</dbReference>
<feature type="transmembrane region" description="Helical" evidence="1">
    <location>
        <begin position="59"/>
        <end position="74"/>
    </location>
</feature>
<protein>
    <recommendedName>
        <fullName evidence="4">Lipid A core-O-antigen ligase</fullName>
    </recommendedName>
</protein>
<keyword evidence="3" id="KW-1185">Reference proteome</keyword>
<dbReference type="Proteomes" id="UP000043764">
    <property type="component" value="Unassembled WGS sequence"/>
</dbReference>
<dbReference type="EMBL" id="CVRL01000013">
    <property type="protein sequence ID" value="CRL10401.1"/>
    <property type="molecule type" value="Genomic_DNA"/>
</dbReference>
<feature type="transmembrane region" description="Helical" evidence="1">
    <location>
        <begin position="163"/>
        <end position="181"/>
    </location>
</feature>
<keyword evidence="1" id="KW-0472">Membrane</keyword>
<feature type="transmembrane region" description="Helical" evidence="1">
    <location>
        <begin position="416"/>
        <end position="433"/>
    </location>
</feature>
<dbReference type="PANTHER" id="PTHR37422">
    <property type="entry name" value="TEICHURONIC ACID BIOSYNTHESIS PROTEIN TUAE"/>
    <property type="match status" value="1"/>
</dbReference>
<evidence type="ECO:0000256" key="1">
    <source>
        <dbReference type="SAM" id="Phobius"/>
    </source>
</evidence>
<evidence type="ECO:0000313" key="3">
    <source>
        <dbReference type="Proteomes" id="UP000043764"/>
    </source>
</evidence>
<evidence type="ECO:0000313" key="2">
    <source>
        <dbReference type="EMBL" id="CRL10401.1"/>
    </source>
</evidence>
<name>A0A0H5CZT5_9RHOB</name>
<keyword evidence="1" id="KW-1133">Transmembrane helix</keyword>
<feature type="transmembrane region" description="Helical" evidence="1">
    <location>
        <begin position="86"/>
        <end position="103"/>
    </location>
</feature>
<dbReference type="AlphaFoldDB" id="A0A0H5CZT5"/>
<evidence type="ECO:0008006" key="4">
    <source>
        <dbReference type="Google" id="ProtNLM"/>
    </source>
</evidence>
<feature type="transmembrane region" description="Helical" evidence="1">
    <location>
        <begin position="134"/>
        <end position="151"/>
    </location>
</feature>
<dbReference type="RefSeq" id="WP_050672912.1">
    <property type="nucleotide sequence ID" value="NZ_CVRL01000013.1"/>
</dbReference>
<accession>A0A0H5CZT5</accession>
<organism evidence="2 3">
    <name type="scientific">Phaeobacter italicus</name>
    <dbReference type="NCBI Taxonomy" id="481446"/>
    <lineage>
        <taxon>Bacteria</taxon>
        <taxon>Pseudomonadati</taxon>
        <taxon>Pseudomonadota</taxon>
        <taxon>Alphaproteobacteria</taxon>
        <taxon>Rhodobacterales</taxon>
        <taxon>Roseobacteraceae</taxon>
        <taxon>Phaeobacter</taxon>
    </lineage>
</organism>
<reference evidence="3" key="1">
    <citation type="submission" date="2015-05" db="EMBL/GenBank/DDBJ databases">
        <authorList>
            <person name="Rodrigo-Torres Lidia"/>
            <person name="Arahal R.David."/>
        </authorList>
    </citation>
    <scope>NUCLEOTIDE SEQUENCE [LARGE SCALE GENOMIC DNA]</scope>
    <source>
        <strain evidence="3">CECT 7321</strain>
    </source>
</reference>
<feature type="transmembrane region" description="Helical" evidence="1">
    <location>
        <begin position="29"/>
        <end position="47"/>
    </location>
</feature>
<sequence>MPNALAYLMLIAWPAVAFGLFQRLSLQHAILWTIIGGYLFLPPIAVFDLPLVPDMDKDSIPSVVAFVICVYLLDKKVEIWPRQPIMRALVALFLGSVIATVLTNGDPIIFRVLEDAAPIVFPTYALPELRWRDLGSVMINQLIFLLPFFLGRRYLSSEAQQKTLVMTLMVAGLVYSIPSLFEVRFSPQLNTWIYGFFQHDFSQTIRQGGFRPIVFLPHSLWLALFVLMTLLSATALARAADGPDKRRFALAAVYLFGVLILCKSIASLVYGLIFTPFVAMASYRWQMRLALALGIIAIVYPMLRNFGVVPVDAILAKAQAFSPERAQSLGFRFTNEGLMLDRAAEKPWFGWGGWGRNLVRHSETGEIVSIPDGRWILVFGTYGWVGYIAEMGLLAGPLVLLWSEIRKRAPADVSPYAAPLALMLAATLVDMLLNATLTPVTWLCAGSVLGYAERLRYPGLFEPKRVLFEGQQAMAQQGVANKPRSVI</sequence>
<dbReference type="PANTHER" id="PTHR37422:SF13">
    <property type="entry name" value="LIPOPOLYSACCHARIDE BIOSYNTHESIS PROTEIN PA4999-RELATED"/>
    <property type="match status" value="1"/>
</dbReference>
<feature type="transmembrane region" description="Helical" evidence="1">
    <location>
        <begin position="375"/>
        <end position="396"/>
    </location>
</feature>
<feature type="transmembrane region" description="Helical" evidence="1">
    <location>
        <begin position="249"/>
        <end position="273"/>
    </location>
</feature>
<proteinExistence type="predicted"/>